<organism evidence="10 11">
    <name type="scientific">Sinorhizobium fredii (strain USDA 257)</name>
    <dbReference type="NCBI Taxonomy" id="1185652"/>
    <lineage>
        <taxon>Bacteria</taxon>
        <taxon>Pseudomonadati</taxon>
        <taxon>Pseudomonadota</taxon>
        <taxon>Alphaproteobacteria</taxon>
        <taxon>Hyphomicrobiales</taxon>
        <taxon>Rhizobiaceae</taxon>
        <taxon>Sinorhizobium/Ensifer group</taxon>
        <taxon>Sinorhizobium</taxon>
    </lineage>
</organism>
<dbReference type="InterPro" id="IPR002942">
    <property type="entry name" value="S4_RNA-bd"/>
</dbReference>
<dbReference type="CDD" id="cd02870">
    <property type="entry name" value="PseudoU_synth_RsuA_like"/>
    <property type="match status" value="1"/>
</dbReference>
<feature type="compositionally biased region" description="Low complexity" evidence="8">
    <location>
        <begin position="9"/>
        <end position="20"/>
    </location>
</feature>
<dbReference type="PANTHER" id="PTHR47683:SF2">
    <property type="entry name" value="RNA-BINDING S4 DOMAIN-CONTAINING PROTEIN"/>
    <property type="match status" value="1"/>
</dbReference>
<evidence type="ECO:0000256" key="4">
    <source>
        <dbReference type="ARBA" id="ARBA00036390"/>
    </source>
</evidence>
<keyword evidence="3 7" id="KW-0413">Isomerase</keyword>
<evidence type="ECO:0000256" key="5">
    <source>
        <dbReference type="ARBA" id="ARBA00036535"/>
    </source>
</evidence>
<dbReference type="AlphaFoldDB" id="I3X4L3"/>
<evidence type="ECO:0000256" key="7">
    <source>
        <dbReference type="RuleBase" id="RU003887"/>
    </source>
</evidence>
<comment type="catalytic activity">
    <reaction evidence="5">
        <text>uridine(2604) in 23S rRNA = pseudouridine(2604) in 23S rRNA</text>
        <dbReference type="Rhea" id="RHEA:38875"/>
        <dbReference type="Rhea" id="RHEA-COMP:10093"/>
        <dbReference type="Rhea" id="RHEA-COMP:10094"/>
        <dbReference type="ChEBI" id="CHEBI:65314"/>
        <dbReference type="ChEBI" id="CHEBI:65315"/>
        <dbReference type="EC" id="5.4.99.21"/>
    </reaction>
</comment>
<comment type="catalytic activity">
    <reaction evidence="1">
        <text>a uridine in RNA = a pseudouridine in RNA</text>
        <dbReference type="Rhea" id="RHEA:48348"/>
        <dbReference type="Rhea" id="RHEA-COMP:12068"/>
        <dbReference type="Rhea" id="RHEA-COMP:12069"/>
        <dbReference type="ChEBI" id="CHEBI:65314"/>
        <dbReference type="ChEBI" id="CHEBI:65315"/>
    </reaction>
</comment>
<dbReference type="STRING" id="1185652.USDA257_c22380"/>
<dbReference type="EMBL" id="CP003563">
    <property type="protein sequence ID" value="AFL50819.1"/>
    <property type="molecule type" value="Genomic_DNA"/>
</dbReference>
<dbReference type="NCBIfam" id="TIGR00093">
    <property type="entry name" value="pseudouridine synthase"/>
    <property type="match status" value="1"/>
</dbReference>
<dbReference type="Proteomes" id="UP000006180">
    <property type="component" value="Chromosome"/>
</dbReference>
<dbReference type="Pfam" id="PF00849">
    <property type="entry name" value="PseudoU_synth_2"/>
    <property type="match status" value="1"/>
</dbReference>
<dbReference type="Gene3D" id="3.10.290.10">
    <property type="entry name" value="RNA-binding S4 domain"/>
    <property type="match status" value="1"/>
</dbReference>
<dbReference type="RefSeq" id="WP_014762989.1">
    <property type="nucleotide sequence ID" value="NC_018000.1"/>
</dbReference>
<dbReference type="SUPFAM" id="SSF55120">
    <property type="entry name" value="Pseudouridine synthase"/>
    <property type="match status" value="1"/>
</dbReference>
<evidence type="ECO:0000256" key="2">
    <source>
        <dbReference type="ARBA" id="ARBA00008348"/>
    </source>
</evidence>
<comment type="similarity">
    <text evidence="2 7">Belongs to the pseudouridine synthase RsuA family.</text>
</comment>
<sequence>MKQRRPLPGRKSAGAKAGDSAAGRRVTLARALSKLGYCSRTQAEKLIAEGRVSVGGRRTTDLSHWVDIDRDRIAVDGTAIAAEAKTYLMLNKPRGLVTTRDDPEGRPTVFDCLADVDARFLSPVGRLDKASEGLLLFTNDTVLAQRLLDPATHLGKIYHVQVRGFFDEASARAMMDGVTEGGEVLKATHVRGLRSGGRNSWIEVELQEGRNRQIRRMLEALGFECLRLIRVSIGEISLGDLPKGAIRPLTEAEIQNLRRRTGS</sequence>
<accession>I3X4L3</accession>
<dbReference type="SUPFAM" id="SSF55174">
    <property type="entry name" value="Alpha-L RNA-binding motif"/>
    <property type="match status" value="1"/>
</dbReference>
<dbReference type="EC" id="5.4.99.-" evidence="7"/>
<dbReference type="InterPro" id="IPR006145">
    <property type="entry name" value="PsdUridine_synth_RsuA/RluA"/>
</dbReference>
<evidence type="ECO:0000259" key="9">
    <source>
        <dbReference type="SMART" id="SM00363"/>
    </source>
</evidence>
<dbReference type="GO" id="GO:0160138">
    <property type="term" value="F:23S rRNA pseudouridine(2604) synthase activity"/>
    <property type="evidence" value="ECO:0007669"/>
    <property type="project" value="UniProtKB-EC"/>
</dbReference>
<evidence type="ECO:0000256" key="1">
    <source>
        <dbReference type="ARBA" id="ARBA00000073"/>
    </source>
</evidence>
<dbReference type="HOGENOM" id="CLU_024979_1_2_5"/>
<dbReference type="Pfam" id="PF01479">
    <property type="entry name" value="S4"/>
    <property type="match status" value="1"/>
</dbReference>
<protein>
    <recommendedName>
        <fullName evidence="7">Pseudouridine synthase</fullName>
        <ecNumber evidence="7">5.4.99.-</ecNumber>
    </recommendedName>
</protein>
<dbReference type="PROSITE" id="PS50889">
    <property type="entry name" value="S4"/>
    <property type="match status" value="1"/>
</dbReference>
<evidence type="ECO:0000256" key="8">
    <source>
        <dbReference type="SAM" id="MobiDB-lite"/>
    </source>
</evidence>
<feature type="region of interest" description="Disordered" evidence="8">
    <location>
        <begin position="1"/>
        <end position="20"/>
    </location>
</feature>
<evidence type="ECO:0000313" key="11">
    <source>
        <dbReference type="Proteomes" id="UP000006180"/>
    </source>
</evidence>
<evidence type="ECO:0000313" key="10">
    <source>
        <dbReference type="EMBL" id="AFL50819.1"/>
    </source>
</evidence>
<keyword evidence="6" id="KW-0694">RNA-binding</keyword>
<dbReference type="InterPro" id="IPR020103">
    <property type="entry name" value="PsdUridine_synth_cat_dom_sf"/>
</dbReference>
<name>I3X4L3_SINF2</name>
<dbReference type="InterPro" id="IPR050343">
    <property type="entry name" value="RsuA_PseudoU_synthase"/>
</dbReference>
<gene>
    <name evidence="10" type="ORF">USDA257_c22380</name>
</gene>
<dbReference type="GO" id="GO:0000455">
    <property type="term" value="P:enzyme-directed rRNA pseudouridine synthesis"/>
    <property type="evidence" value="ECO:0007669"/>
    <property type="project" value="UniProtKB-ARBA"/>
</dbReference>
<feature type="domain" description="RNA-binding S4" evidence="9">
    <location>
        <begin position="26"/>
        <end position="84"/>
    </location>
</feature>
<dbReference type="SMART" id="SM00363">
    <property type="entry name" value="S4"/>
    <property type="match status" value="1"/>
</dbReference>
<dbReference type="eggNOG" id="COG1187">
    <property type="taxonomic scope" value="Bacteria"/>
</dbReference>
<dbReference type="InterPro" id="IPR036986">
    <property type="entry name" value="S4_RNA-bd_sf"/>
</dbReference>
<proteinExistence type="inferred from homology"/>
<dbReference type="PROSITE" id="PS01149">
    <property type="entry name" value="PSI_RSU"/>
    <property type="match status" value="1"/>
</dbReference>
<evidence type="ECO:0000256" key="6">
    <source>
        <dbReference type="PROSITE-ProRule" id="PRU00182"/>
    </source>
</evidence>
<dbReference type="Gene3D" id="3.30.2350.10">
    <property type="entry name" value="Pseudouridine synthase"/>
    <property type="match status" value="1"/>
</dbReference>
<reference evidence="10 11" key="1">
    <citation type="journal article" date="2012" name="J. Bacteriol.">
        <title>Complete genome sequence of the broad-host-range strain Sinorhizobium fredii USDA257.</title>
        <authorList>
            <person name="Schuldes J."/>
            <person name="Rodriguez Orbegoso M."/>
            <person name="Schmeisser C."/>
            <person name="Krishnan H.B."/>
            <person name="Daniel R."/>
            <person name="Streit W.R."/>
        </authorList>
    </citation>
    <scope>NUCLEOTIDE SEQUENCE [LARGE SCALE GENOMIC DNA]</scope>
    <source>
        <strain evidence="10 11">USDA 257</strain>
    </source>
</reference>
<dbReference type="InterPro" id="IPR018496">
    <property type="entry name" value="PsdUridine_synth_RsuA/RluB_CS"/>
</dbReference>
<dbReference type="InterPro" id="IPR000748">
    <property type="entry name" value="PsdUridine_synth_RsuA/RluB/E/F"/>
</dbReference>
<comment type="catalytic activity">
    <reaction evidence="4">
        <text>uridine(35) in tRNA(Tyr) = pseudouridine(35) in tRNA(Tyr)</text>
        <dbReference type="Rhea" id="RHEA:60556"/>
        <dbReference type="Rhea" id="RHEA-COMP:15607"/>
        <dbReference type="Rhea" id="RHEA-COMP:15608"/>
        <dbReference type="ChEBI" id="CHEBI:65314"/>
        <dbReference type="ChEBI" id="CHEBI:65315"/>
    </reaction>
</comment>
<dbReference type="CDD" id="cd00165">
    <property type="entry name" value="S4"/>
    <property type="match status" value="1"/>
</dbReference>
<dbReference type="GO" id="GO:0003723">
    <property type="term" value="F:RNA binding"/>
    <property type="evidence" value="ECO:0007669"/>
    <property type="project" value="UniProtKB-KW"/>
</dbReference>
<evidence type="ECO:0000256" key="3">
    <source>
        <dbReference type="ARBA" id="ARBA00023235"/>
    </source>
</evidence>
<dbReference type="PATRIC" id="fig|1185652.3.peg.2309"/>
<dbReference type="KEGG" id="sfd:USDA257_c22380"/>
<dbReference type="PANTHER" id="PTHR47683">
    <property type="entry name" value="PSEUDOURIDINE SYNTHASE FAMILY PROTEIN-RELATED"/>
    <property type="match status" value="1"/>
</dbReference>